<dbReference type="CDD" id="cd04330">
    <property type="entry name" value="RNAP_III_Rpc25_N"/>
    <property type="match status" value="1"/>
</dbReference>
<name>A0A7S2EJI0_9STRA</name>
<keyword evidence="4" id="KW-0804">Transcription</keyword>
<dbReference type="Gene3D" id="2.40.50.140">
    <property type="entry name" value="Nucleic acid-binding proteins"/>
    <property type="match status" value="1"/>
</dbReference>
<gene>
    <name evidence="7" type="ORF">DBRI1063_LOCUS15445</name>
</gene>
<dbReference type="InterPro" id="IPR012340">
    <property type="entry name" value="NA-bd_OB-fold"/>
</dbReference>
<feature type="region of interest" description="Disordered" evidence="5">
    <location>
        <begin position="186"/>
        <end position="232"/>
    </location>
</feature>
<feature type="compositionally biased region" description="Acidic residues" evidence="5">
    <location>
        <begin position="259"/>
        <end position="279"/>
    </location>
</feature>
<evidence type="ECO:0000256" key="1">
    <source>
        <dbReference type="ARBA" id="ARBA00004123"/>
    </source>
</evidence>
<organism evidence="7">
    <name type="scientific">Ditylum brightwellii</name>
    <dbReference type="NCBI Taxonomy" id="49249"/>
    <lineage>
        <taxon>Eukaryota</taxon>
        <taxon>Sar</taxon>
        <taxon>Stramenopiles</taxon>
        <taxon>Ochrophyta</taxon>
        <taxon>Bacillariophyta</taxon>
        <taxon>Mediophyceae</taxon>
        <taxon>Lithodesmiophycidae</taxon>
        <taxon>Lithodesmiales</taxon>
        <taxon>Lithodesmiaceae</taxon>
        <taxon>Ditylum</taxon>
    </lineage>
</organism>
<evidence type="ECO:0000256" key="3">
    <source>
        <dbReference type="ARBA" id="ARBA00022478"/>
    </source>
</evidence>
<dbReference type="EMBL" id="HBGN01024165">
    <property type="protein sequence ID" value="CAD9338787.1"/>
    <property type="molecule type" value="Transcribed_RNA"/>
</dbReference>
<dbReference type="InterPro" id="IPR045113">
    <property type="entry name" value="Rpb7-like"/>
</dbReference>
<reference evidence="7" key="1">
    <citation type="submission" date="2021-01" db="EMBL/GenBank/DDBJ databases">
        <authorList>
            <person name="Corre E."/>
            <person name="Pelletier E."/>
            <person name="Niang G."/>
            <person name="Scheremetjew M."/>
            <person name="Finn R."/>
            <person name="Kale V."/>
            <person name="Holt S."/>
            <person name="Cochrane G."/>
            <person name="Meng A."/>
            <person name="Brown T."/>
            <person name="Cohen L."/>
        </authorList>
    </citation>
    <scope>NUCLEOTIDE SEQUENCE</scope>
    <source>
        <strain evidence="7">Pop2</strain>
    </source>
</reference>
<keyword evidence="3" id="KW-0240">DNA-directed RNA polymerase</keyword>
<evidence type="ECO:0000256" key="5">
    <source>
        <dbReference type="SAM" id="MobiDB-lite"/>
    </source>
</evidence>
<dbReference type="GO" id="GO:0006384">
    <property type="term" value="P:transcription initiation at RNA polymerase III promoter"/>
    <property type="evidence" value="ECO:0007669"/>
    <property type="project" value="TreeGrafter"/>
</dbReference>
<protein>
    <recommendedName>
        <fullName evidence="6">RNA polymerase III subunit Rpc25 domain-containing protein</fullName>
    </recommendedName>
</protein>
<dbReference type="PANTHER" id="PTHR12709:SF1">
    <property type="entry name" value="DNA-DIRECTED RNA POLYMERASE III SUBUNIT RPC8"/>
    <property type="match status" value="1"/>
</dbReference>
<dbReference type="Pfam" id="PF08292">
    <property type="entry name" value="RNA_pol_Rbc25"/>
    <property type="match status" value="1"/>
</dbReference>
<dbReference type="Gene3D" id="3.30.1490.120">
    <property type="entry name" value="RNA polymerase Rpb7-like, N-terminal domain"/>
    <property type="match status" value="1"/>
</dbReference>
<evidence type="ECO:0000313" key="7">
    <source>
        <dbReference type="EMBL" id="CAD9338787.1"/>
    </source>
</evidence>
<feature type="compositionally biased region" description="Low complexity" evidence="5">
    <location>
        <begin position="186"/>
        <end position="199"/>
    </location>
</feature>
<feature type="region of interest" description="Disordered" evidence="5">
    <location>
        <begin position="251"/>
        <end position="279"/>
    </location>
</feature>
<dbReference type="InterPro" id="IPR036898">
    <property type="entry name" value="RNA_pol_Rpb7-like_N_sf"/>
</dbReference>
<sequence>MFVIATVADTIRVPAPLLFHPTLQSVNFEIEKKYPNRVIYDVGLVICRHGDALQIGDANLVAGDGGAHHDVIFRLVVFRPFVEEVCLGTITESTEEGIRISMGFFEDVFIPAYWMLRPSHYNNDTGLWVWTPNYNEGGDEGEEEGGEEEAAADENNQFEMEIGSEVRFKVKSINFTQVTDTAKGVQATTTTTAHQPNAASVVAPKPKSGQDSSGDNAPVRKRSTSVDLSDAKKVPASMHIVASICEDGLGLTSWWASPGEEEDGEEEERVKEEEDAEQI</sequence>
<evidence type="ECO:0000259" key="6">
    <source>
        <dbReference type="Pfam" id="PF08292"/>
    </source>
</evidence>
<feature type="domain" description="RNA polymerase III subunit Rpc25" evidence="6">
    <location>
        <begin position="84"/>
        <end position="255"/>
    </location>
</feature>
<evidence type="ECO:0000256" key="4">
    <source>
        <dbReference type="ARBA" id="ARBA00023163"/>
    </source>
</evidence>
<comment type="subcellular location">
    <subcellularLocation>
        <location evidence="1">Nucleus</location>
    </subcellularLocation>
</comment>
<evidence type="ECO:0000256" key="2">
    <source>
        <dbReference type="ARBA" id="ARBA00009307"/>
    </source>
</evidence>
<dbReference type="PANTHER" id="PTHR12709">
    <property type="entry name" value="DNA-DIRECTED RNA POLYMERASE II, III"/>
    <property type="match status" value="1"/>
</dbReference>
<proteinExistence type="inferred from homology"/>
<dbReference type="AlphaFoldDB" id="A0A7S2EJI0"/>
<dbReference type="GO" id="GO:0005666">
    <property type="term" value="C:RNA polymerase III complex"/>
    <property type="evidence" value="ECO:0007669"/>
    <property type="project" value="TreeGrafter"/>
</dbReference>
<comment type="similarity">
    <text evidence="2">Belongs to the eukaryotic RPB7/RPC8 RNA polymerase subunit family.</text>
</comment>
<accession>A0A7S2EJI0</accession>
<dbReference type="SUPFAM" id="SSF88798">
    <property type="entry name" value="N-terminal, heterodimerisation domain of RBP7 (RpoE)"/>
    <property type="match status" value="1"/>
</dbReference>
<dbReference type="InterPro" id="IPR013238">
    <property type="entry name" value="RNA_pol_III_Rbc25"/>
</dbReference>
<dbReference type="SUPFAM" id="SSF50249">
    <property type="entry name" value="Nucleic acid-binding proteins"/>
    <property type="match status" value="1"/>
</dbReference>